<sequence length="64" mass="7307">MWRAGKVVNCLRQSSRFVFYRTRSRAGGVYHSLTRIFSVQLSGVDLLLFFALLVAKLQPNSQES</sequence>
<dbReference type="Proteomes" id="UP000053593">
    <property type="component" value="Unassembled WGS sequence"/>
</dbReference>
<keyword evidence="3" id="KW-1185">Reference proteome</keyword>
<reference evidence="2 3" key="1">
    <citation type="submission" date="2014-04" db="EMBL/GenBank/DDBJ databases">
        <title>Evolutionary Origins and Diversification of the Mycorrhizal Mutualists.</title>
        <authorList>
            <consortium name="DOE Joint Genome Institute"/>
            <consortium name="Mycorrhizal Genomics Consortium"/>
            <person name="Kohler A."/>
            <person name="Kuo A."/>
            <person name="Nagy L.G."/>
            <person name="Floudas D."/>
            <person name="Copeland A."/>
            <person name="Barry K.W."/>
            <person name="Cichocki N."/>
            <person name="Veneault-Fourrey C."/>
            <person name="LaButti K."/>
            <person name="Lindquist E.A."/>
            <person name="Lipzen A."/>
            <person name="Lundell T."/>
            <person name="Morin E."/>
            <person name="Murat C."/>
            <person name="Riley R."/>
            <person name="Ohm R."/>
            <person name="Sun H."/>
            <person name="Tunlid A."/>
            <person name="Henrissat B."/>
            <person name="Grigoriev I.V."/>
            <person name="Hibbett D.S."/>
            <person name="Martin F."/>
        </authorList>
    </citation>
    <scope>NUCLEOTIDE SEQUENCE [LARGE SCALE GENOMIC DNA]</scope>
    <source>
        <strain evidence="2 3">FD-317 M1</strain>
    </source>
</reference>
<organism evidence="2 3">
    <name type="scientific">Collybiopsis luxurians FD-317 M1</name>
    <dbReference type="NCBI Taxonomy" id="944289"/>
    <lineage>
        <taxon>Eukaryota</taxon>
        <taxon>Fungi</taxon>
        <taxon>Dikarya</taxon>
        <taxon>Basidiomycota</taxon>
        <taxon>Agaricomycotina</taxon>
        <taxon>Agaricomycetes</taxon>
        <taxon>Agaricomycetidae</taxon>
        <taxon>Agaricales</taxon>
        <taxon>Marasmiineae</taxon>
        <taxon>Omphalotaceae</taxon>
        <taxon>Collybiopsis</taxon>
        <taxon>Collybiopsis luxurians</taxon>
    </lineage>
</organism>
<keyword evidence="1" id="KW-0472">Membrane</keyword>
<evidence type="ECO:0000256" key="1">
    <source>
        <dbReference type="SAM" id="Phobius"/>
    </source>
</evidence>
<dbReference type="EMBL" id="KN834800">
    <property type="protein sequence ID" value="KIK56183.1"/>
    <property type="molecule type" value="Genomic_DNA"/>
</dbReference>
<evidence type="ECO:0000313" key="3">
    <source>
        <dbReference type="Proteomes" id="UP000053593"/>
    </source>
</evidence>
<accession>A0A0D0CLY4</accession>
<keyword evidence="1" id="KW-0812">Transmembrane</keyword>
<dbReference type="AlphaFoldDB" id="A0A0D0CLY4"/>
<evidence type="ECO:0000313" key="2">
    <source>
        <dbReference type="EMBL" id="KIK56183.1"/>
    </source>
</evidence>
<feature type="transmembrane region" description="Helical" evidence="1">
    <location>
        <begin position="36"/>
        <end position="55"/>
    </location>
</feature>
<proteinExistence type="predicted"/>
<dbReference type="HOGENOM" id="CLU_2867872_0_0_1"/>
<gene>
    <name evidence="2" type="ORF">GYMLUDRAFT_47400</name>
</gene>
<name>A0A0D0CLY4_9AGAR</name>
<protein>
    <submittedName>
        <fullName evidence="2">Uncharacterized protein</fullName>
    </submittedName>
</protein>
<keyword evidence="1" id="KW-1133">Transmembrane helix</keyword>